<evidence type="ECO:0000256" key="1">
    <source>
        <dbReference type="ARBA" id="ARBA00023004"/>
    </source>
</evidence>
<dbReference type="InterPro" id="IPR008988">
    <property type="entry name" value="Transcriptional_repressor_C"/>
</dbReference>
<keyword evidence="1" id="KW-0408">Iron</keyword>
<dbReference type="InterPro" id="IPR038157">
    <property type="entry name" value="FeoA_core_dom"/>
</dbReference>
<protein>
    <submittedName>
        <fullName evidence="3">FeoA domain</fullName>
    </submittedName>
</protein>
<feature type="domain" description="Ferrous iron transporter FeoA-like" evidence="2">
    <location>
        <begin position="2"/>
        <end position="70"/>
    </location>
</feature>
<reference evidence="3" key="1">
    <citation type="submission" date="2015-09" db="EMBL/GenBank/DDBJ databases">
        <authorList>
            <consortium name="Pathogen Informatics"/>
        </authorList>
    </citation>
    <scope>NUCLEOTIDE SEQUENCE</scope>
    <source>
        <strain evidence="3">2789STDY5834896</strain>
    </source>
</reference>
<proteinExistence type="predicted"/>
<gene>
    <name evidence="3" type="ORF">SAMEA3545359_02257</name>
</gene>
<dbReference type="AlphaFoldDB" id="A0A1C6JJC9"/>
<accession>A0A1C6JJC9</accession>
<dbReference type="SMART" id="SM00899">
    <property type="entry name" value="FeoA"/>
    <property type="match status" value="1"/>
</dbReference>
<dbReference type="InterPro" id="IPR007167">
    <property type="entry name" value="Fe-transptr_FeoA-like"/>
</dbReference>
<dbReference type="GO" id="GO:0046914">
    <property type="term" value="F:transition metal ion binding"/>
    <property type="evidence" value="ECO:0007669"/>
    <property type="project" value="InterPro"/>
</dbReference>
<dbReference type="EMBL" id="FMHG01000001">
    <property type="protein sequence ID" value="SCJ82124.1"/>
    <property type="molecule type" value="Genomic_DNA"/>
</dbReference>
<dbReference type="PANTHER" id="PTHR43151">
    <property type="entry name" value="FEOA FAMILY PROTEIN"/>
    <property type="match status" value="1"/>
</dbReference>
<dbReference type="PANTHER" id="PTHR43151:SF1">
    <property type="entry name" value="SSR2333 PROTEIN"/>
    <property type="match status" value="1"/>
</dbReference>
<organism evidence="3">
    <name type="scientific">uncultured Anaerotruncus sp</name>
    <dbReference type="NCBI Taxonomy" id="905011"/>
    <lineage>
        <taxon>Bacteria</taxon>
        <taxon>Bacillati</taxon>
        <taxon>Bacillota</taxon>
        <taxon>Clostridia</taxon>
        <taxon>Eubacteriales</taxon>
        <taxon>Oscillospiraceae</taxon>
        <taxon>Anaerotruncus</taxon>
        <taxon>environmental samples</taxon>
    </lineage>
</organism>
<dbReference type="SUPFAM" id="SSF50037">
    <property type="entry name" value="C-terminal domain of transcriptional repressors"/>
    <property type="match status" value="1"/>
</dbReference>
<evidence type="ECO:0000259" key="2">
    <source>
        <dbReference type="SMART" id="SM00899"/>
    </source>
</evidence>
<dbReference type="Gene3D" id="2.30.30.90">
    <property type="match status" value="1"/>
</dbReference>
<name>A0A1C6JJC9_9FIRM</name>
<sequence>MMPLTFAEVGKQTTIKQIRGRDDTQKFLGNLGFVVGGAVTVVAETGGNVIVNVKDTRLAISKAMAGRIIV</sequence>
<dbReference type="Pfam" id="PF04023">
    <property type="entry name" value="FeoA"/>
    <property type="match status" value="1"/>
</dbReference>
<dbReference type="InterPro" id="IPR053184">
    <property type="entry name" value="FeoA-like"/>
</dbReference>
<evidence type="ECO:0000313" key="3">
    <source>
        <dbReference type="EMBL" id="SCJ82124.1"/>
    </source>
</evidence>